<sequence length="322" mass="37813">MSYLTPTKYRIKLVFYIKKLAVSILHFIENSRGKFITIRIRPVKASEVKANMGIAVVNPKTAILIRGEIIKPNDFTLETVRTYKKLHPQVPIVVSTWNDEEPAYLEKIYQAGAEVVLVRKPSIAGPFHLNFQITTTIAGIEKAAELGVEYILNTRNDQRIYAPKIIDHLHNLTRFYPPENSQEQNIFLKNRIIALGTEALGSQLYHLSDEFLFGHIKDMTAYWRIDLLTKPLSFGGPENHLFTTFLKTIGREVKFTMEDTLEDFARYCIIIDPSHLDLYWRKHQRHLEYRSLRFQNKKYPSIFFLDWLKLYYDFKNREQIKK</sequence>
<evidence type="ECO:0000313" key="1">
    <source>
        <dbReference type="EMBL" id="KKT82100.1"/>
    </source>
</evidence>
<comment type="caution">
    <text evidence="1">The sequence shown here is derived from an EMBL/GenBank/DDBJ whole genome shotgun (WGS) entry which is preliminary data.</text>
</comment>
<gene>
    <name evidence="1" type="ORF">UW79_C0011G0010</name>
</gene>
<dbReference type="Proteomes" id="UP000034032">
    <property type="component" value="Unassembled WGS sequence"/>
</dbReference>
<accession>A0A0G1KF39</accession>
<proteinExistence type="predicted"/>
<dbReference type="EMBL" id="LCJR01000011">
    <property type="protein sequence ID" value="KKT82100.1"/>
    <property type="molecule type" value="Genomic_DNA"/>
</dbReference>
<organism evidence="1 2">
    <name type="scientific">Candidatus Yanofskybacteria bacterium GW2011_GWA2_44_9</name>
    <dbReference type="NCBI Taxonomy" id="1619025"/>
    <lineage>
        <taxon>Bacteria</taxon>
        <taxon>Candidatus Yanofskyibacteriota</taxon>
    </lineage>
</organism>
<evidence type="ECO:0000313" key="2">
    <source>
        <dbReference type="Proteomes" id="UP000034032"/>
    </source>
</evidence>
<dbReference type="AlphaFoldDB" id="A0A0G1KF39"/>
<protein>
    <submittedName>
        <fullName evidence="1">Uncharacterized protein</fullName>
    </submittedName>
</protein>
<reference evidence="1 2" key="1">
    <citation type="journal article" date="2015" name="Nature">
        <title>rRNA introns, odd ribosomes, and small enigmatic genomes across a large radiation of phyla.</title>
        <authorList>
            <person name="Brown C.T."/>
            <person name="Hug L.A."/>
            <person name="Thomas B.C."/>
            <person name="Sharon I."/>
            <person name="Castelle C.J."/>
            <person name="Singh A."/>
            <person name="Wilkins M.J."/>
            <person name="Williams K.H."/>
            <person name="Banfield J.F."/>
        </authorList>
    </citation>
    <scope>NUCLEOTIDE SEQUENCE [LARGE SCALE GENOMIC DNA]</scope>
</reference>
<name>A0A0G1KF39_9BACT</name>
<dbReference type="Pfam" id="PF07507">
    <property type="entry name" value="WavE"/>
    <property type="match status" value="1"/>
</dbReference>
<dbReference type="InterPro" id="IPR011122">
    <property type="entry name" value="WavE"/>
</dbReference>